<keyword evidence="2" id="KW-1185">Reference proteome</keyword>
<gene>
    <name evidence="1" type="ORF">EEDITHA_LOCUS18428</name>
</gene>
<dbReference type="AlphaFoldDB" id="A0AAU9UY02"/>
<reference evidence="1" key="1">
    <citation type="submission" date="2022-03" db="EMBL/GenBank/DDBJ databases">
        <authorList>
            <person name="Tunstrom K."/>
        </authorList>
    </citation>
    <scope>NUCLEOTIDE SEQUENCE</scope>
</reference>
<organism evidence="1 2">
    <name type="scientific">Euphydryas editha</name>
    <name type="common">Edith's checkerspot</name>
    <dbReference type="NCBI Taxonomy" id="104508"/>
    <lineage>
        <taxon>Eukaryota</taxon>
        <taxon>Metazoa</taxon>
        <taxon>Ecdysozoa</taxon>
        <taxon>Arthropoda</taxon>
        <taxon>Hexapoda</taxon>
        <taxon>Insecta</taxon>
        <taxon>Pterygota</taxon>
        <taxon>Neoptera</taxon>
        <taxon>Endopterygota</taxon>
        <taxon>Lepidoptera</taxon>
        <taxon>Glossata</taxon>
        <taxon>Ditrysia</taxon>
        <taxon>Papilionoidea</taxon>
        <taxon>Nymphalidae</taxon>
        <taxon>Nymphalinae</taxon>
        <taxon>Euphydryas</taxon>
    </lineage>
</organism>
<evidence type="ECO:0000313" key="2">
    <source>
        <dbReference type="Proteomes" id="UP001153954"/>
    </source>
</evidence>
<proteinExistence type="predicted"/>
<name>A0AAU9UY02_EUPED</name>
<comment type="caution">
    <text evidence="1">The sequence shown here is derived from an EMBL/GenBank/DDBJ whole genome shotgun (WGS) entry which is preliminary data.</text>
</comment>
<accession>A0AAU9UY02</accession>
<dbReference type="EMBL" id="CAKOGL010000026">
    <property type="protein sequence ID" value="CAH2103992.1"/>
    <property type="molecule type" value="Genomic_DNA"/>
</dbReference>
<protein>
    <submittedName>
        <fullName evidence="1">Uncharacterized protein</fullName>
    </submittedName>
</protein>
<evidence type="ECO:0000313" key="1">
    <source>
        <dbReference type="EMBL" id="CAH2103992.1"/>
    </source>
</evidence>
<dbReference type="Proteomes" id="UP001153954">
    <property type="component" value="Unassembled WGS sequence"/>
</dbReference>
<sequence length="111" mass="13007">MDLERLRKDMKNIDWSPVCTANDINTMVEYLTTALIKINDMYAPIRPVRIKLALALWLSVTELNTANKTFLTPTSFSKCKILRKLCKRMCLDVKRRYIHDSEFIQIIQSQV</sequence>